<reference evidence="2" key="2">
    <citation type="submission" date="2020-09" db="EMBL/GenBank/DDBJ databases">
        <authorList>
            <person name="Sun Q."/>
            <person name="Zhou Y."/>
        </authorList>
    </citation>
    <scope>NUCLEOTIDE SEQUENCE</scope>
    <source>
        <strain evidence="2">CGMCC 4.7278</strain>
    </source>
</reference>
<keyword evidence="3" id="KW-1185">Reference proteome</keyword>
<gene>
    <name evidence="2" type="ORF">GCM10011591_05520</name>
</gene>
<feature type="transmembrane region" description="Helical" evidence="1">
    <location>
        <begin position="33"/>
        <end position="55"/>
    </location>
</feature>
<evidence type="ECO:0000313" key="2">
    <source>
        <dbReference type="EMBL" id="GGK36754.1"/>
    </source>
</evidence>
<feature type="transmembrane region" description="Helical" evidence="1">
    <location>
        <begin position="6"/>
        <end position="26"/>
    </location>
</feature>
<dbReference type="RefSeq" id="WP_188827097.1">
    <property type="nucleotide sequence ID" value="NZ_BMMW01000001.1"/>
</dbReference>
<comment type="caution">
    <text evidence="2">The sequence shown here is derived from an EMBL/GenBank/DDBJ whole genome shotgun (WGS) entry which is preliminary data.</text>
</comment>
<protein>
    <submittedName>
        <fullName evidence="2">Uncharacterized protein</fullName>
    </submittedName>
</protein>
<dbReference type="Proteomes" id="UP000612956">
    <property type="component" value="Unassembled WGS sequence"/>
</dbReference>
<dbReference type="EMBL" id="BMMW01000001">
    <property type="protein sequence ID" value="GGK36754.1"/>
    <property type="molecule type" value="Genomic_DNA"/>
</dbReference>
<feature type="transmembrane region" description="Helical" evidence="1">
    <location>
        <begin position="67"/>
        <end position="84"/>
    </location>
</feature>
<keyword evidence="1" id="KW-1133">Transmembrane helix</keyword>
<feature type="transmembrane region" description="Helical" evidence="1">
    <location>
        <begin position="96"/>
        <end position="115"/>
    </location>
</feature>
<dbReference type="AlphaFoldDB" id="A0A917QAL0"/>
<evidence type="ECO:0000256" key="1">
    <source>
        <dbReference type="SAM" id="Phobius"/>
    </source>
</evidence>
<keyword evidence="1" id="KW-0472">Membrane</keyword>
<keyword evidence="1" id="KW-0812">Transmembrane</keyword>
<accession>A0A917QAL0</accession>
<sequence>MEFVYNLVVVAHLLGMAAVVGGFVASRPAISNLMLWGARAQIITGIVLAGMASGIDSLHKDPDTAKLAVKLVIALIVVALCEIGHADAKRGKQITWMTNVAGVLAIANVFVAALWH</sequence>
<name>A0A917QAL0_9NOCA</name>
<proteinExistence type="predicted"/>
<reference evidence="2" key="1">
    <citation type="journal article" date="2014" name="Int. J. Syst. Evol. Microbiol.">
        <title>Complete genome sequence of Corynebacterium casei LMG S-19264T (=DSM 44701T), isolated from a smear-ripened cheese.</title>
        <authorList>
            <consortium name="US DOE Joint Genome Institute (JGI-PGF)"/>
            <person name="Walter F."/>
            <person name="Albersmeier A."/>
            <person name="Kalinowski J."/>
            <person name="Ruckert C."/>
        </authorList>
    </citation>
    <scope>NUCLEOTIDE SEQUENCE</scope>
    <source>
        <strain evidence="2">CGMCC 4.7278</strain>
    </source>
</reference>
<evidence type="ECO:0000313" key="3">
    <source>
        <dbReference type="Proteomes" id="UP000612956"/>
    </source>
</evidence>
<organism evidence="2 3">
    <name type="scientific">Nocardia camponoti</name>
    <dbReference type="NCBI Taxonomy" id="1616106"/>
    <lineage>
        <taxon>Bacteria</taxon>
        <taxon>Bacillati</taxon>
        <taxon>Actinomycetota</taxon>
        <taxon>Actinomycetes</taxon>
        <taxon>Mycobacteriales</taxon>
        <taxon>Nocardiaceae</taxon>
        <taxon>Nocardia</taxon>
    </lineage>
</organism>